<dbReference type="InterPro" id="IPR000315">
    <property type="entry name" value="Znf_B-box"/>
</dbReference>
<feature type="coiled-coil region" evidence="4">
    <location>
        <begin position="94"/>
        <end position="129"/>
    </location>
</feature>
<dbReference type="InterPro" id="IPR003877">
    <property type="entry name" value="SPRY_dom"/>
</dbReference>
<dbReference type="PANTHER" id="PTHR24103">
    <property type="entry name" value="E3 UBIQUITIN-PROTEIN LIGASE TRIM"/>
    <property type="match status" value="1"/>
</dbReference>
<protein>
    <submittedName>
        <fullName evidence="7">Tripartite motif-containing protein 17</fullName>
    </submittedName>
</protein>
<keyword evidence="1 3" id="KW-0863">Zinc-finger</keyword>
<evidence type="ECO:0000313" key="8">
    <source>
        <dbReference type="Proteomes" id="UP000006813"/>
    </source>
</evidence>
<evidence type="ECO:0000256" key="1">
    <source>
        <dbReference type="ARBA" id="ARBA00022771"/>
    </source>
</evidence>
<accession>G5C994</accession>
<dbReference type="InterPro" id="IPR043136">
    <property type="entry name" value="B30.2/SPRY_sf"/>
</dbReference>
<dbReference type="SMART" id="SM00336">
    <property type="entry name" value="BBOX"/>
    <property type="match status" value="1"/>
</dbReference>
<dbReference type="CDD" id="cd19762">
    <property type="entry name" value="Bbox2_TRIM7-like"/>
    <property type="match status" value="1"/>
</dbReference>
<dbReference type="PRINTS" id="PR01407">
    <property type="entry name" value="BUTYPHLNCDUF"/>
</dbReference>
<reference evidence="7 8" key="1">
    <citation type="journal article" date="2011" name="Nature">
        <title>Genome sequencing reveals insights into physiology and longevity of the naked mole rat.</title>
        <authorList>
            <person name="Kim E.B."/>
            <person name="Fang X."/>
            <person name="Fushan A.A."/>
            <person name="Huang Z."/>
            <person name="Lobanov A.V."/>
            <person name="Han L."/>
            <person name="Marino S.M."/>
            <person name="Sun X."/>
            <person name="Turanov A.A."/>
            <person name="Yang P."/>
            <person name="Yim S.H."/>
            <person name="Zhao X."/>
            <person name="Kasaikina M.V."/>
            <person name="Stoletzki N."/>
            <person name="Peng C."/>
            <person name="Polak P."/>
            <person name="Xiong Z."/>
            <person name="Kiezun A."/>
            <person name="Zhu Y."/>
            <person name="Chen Y."/>
            <person name="Kryukov G.V."/>
            <person name="Zhang Q."/>
            <person name="Peshkin L."/>
            <person name="Yang L."/>
            <person name="Bronson R.T."/>
            <person name="Buffenstein R."/>
            <person name="Wang B."/>
            <person name="Han C."/>
            <person name="Li Q."/>
            <person name="Chen L."/>
            <person name="Zhao W."/>
            <person name="Sunyaev S.R."/>
            <person name="Park T.J."/>
            <person name="Zhang G."/>
            <person name="Wang J."/>
            <person name="Gladyshev V.N."/>
        </authorList>
    </citation>
    <scope>NUCLEOTIDE SEQUENCE [LARGE SCALE GENOMIC DNA]</scope>
</reference>
<evidence type="ECO:0000256" key="2">
    <source>
        <dbReference type="ARBA" id="ARBA00022833"/>
    </source>
</evidence>
<dbReference type="InterPro" id="IPR050143">
    <property type="entry name" value="TRIM/RBCC"/>
</dbReference>
<dbReference type="SUPFAM" id="SSF49899">
    <property type="entry name" value="Concanavalin A-like lectins/glucanases"/>
    <property type="match status" value="1"/>
</dbReference>
<evidence type="ECO:0000256" key="3">
    <source>
        <dbReference type="PROSITE-ProRule" id="PRU00024"/>
    </source>
</evidence>
<dbReference type="AlphaFoldDB" id="G5C994"/>
<dbReference type="Gene3D" id="2.60.120.920">
    <property type="match status" value="1"/>
</dbReference>
<dbReference type="Gene3D" id="3.30.160.60">
    <property type="entry name" value="Classic Zinc Finger"/>
    <property type="match status" value="1"/>
</dbReference>
<name>G5C994_HETGA</name>
<dbReference type="SMART" id="SM00449">
    <property type="entry name" value="SPRY"/>
    <property type="match status" value="1"/>
</dbReference>
<dbReference type="SUPFAM" id="SSF57845">
    <property type="entry name" value="B-box zinc-binding domain"/>
    <property type="match status" value="1"/>
</dbReference>
<dbReference type="InterPro" id="IPR013320">
    <property type="entry name" value="ConA-like_dom_sf"/>
</dbReference>
<evidence type="ECO:0000259" key="6">
    <source>
        <dbReference type="PROSITE" id="PS50188"/>
    </source>
</evidence>
<dbReference type="PROSITE" id="PS50188">
    <property type="entry name" value="B302_SPRY"/>
    <property type="match status" value="1"/>
</dbReference>
<feature type="domain" description="B30.2/SPRY" evidence="6">
    <location>
        <begin position="215"/>
        <end position="414"/>
    </location>
</feature>
<keyword evidence="1 3" id="KW-0479">Metal-binding</keyword>
<sequence>MSPQQNLRPNRLLTKVAEMVRQHHRLQERDLCPAHQEPIKLFCLEDQSPICVVCREAQEHREHRVWPVEEALREHKDRVKDRRQRIMAEFEKVALFLAEEEQRLLQALKREEEETAVQLRNSKAALDQQLRSLDLLLLQLEDWSLREPLQMLQDMKDTLTRYAVTSSRGGGRSGFRHHTPMGPCVALPFLGERVPGEMGTRGAIPSLAAICLNTSDPDWPHLFACHLFLFGGSAARPDPTLAYPYLPLYESRQRRYLSPLPEGSTTADCGRDPSLAFPCAVGQQSFSGRLCWEVGVNLLGDALWALGMCRDNMSQKDRMPKSPEHGLWVIQLSKGKQLLPWAPTTMPITLTEPPSHVGVFLDFEAGEVSFYSVNDGSHLRTYSQAAFPGPLHPFFCLGTPKSGQMVISTVTMWVKG</sequence>
<dbReference type="InterPro" id="IPR003879">
    <property type="entry name" value="Butyrophylin_SPRY"/>
</dbReference>
<feature type="domain" description="B box-type" evidence="5">
    <location>
        <begin position="27"/>
        <end position="68"/>
    </location>
</feature>
<dbReference type="FunCoup" id="G5C994">
    <property type="interactions" value="76"/>
</dbReference>
<dbReference type="Proteomes" id="UP000006813">
    <property type="component" value="Unassembled WGS sequence"/>
</dbReference>
<keyword evidence="4" id="KW-0175">Coiled coil</keyword>
<dbReference type="GO" id="GO:0008270">
    <property type="term" value="F:zinc ion binding"/>
    <property type="evidence" value="ECO:0007669"/>
    <property type="project" value="UniProtKB-KW"/>
</dbReference>
<dbReference type="Pfam" id="PF00622">
    <property type="entry name" value="SPRY"/>
    <property type="match status" value="1"/>
</dbReference>
<dbReference type="STRING" id="10181.G5C994"/>
<dbReference type="InParanoid" id="G5C994"/>
<dbReference type="PROSITE" id="PS50119">
    <property type="entry name" value="ZF_BBOX"/>
    <property type="match status" value="1"/>
</dbReference>
<dbReference type="Pfam" id="PF00643">
    <property type="entry name" value="zf-B_box"/>
    <property type="match status" value="1"/>
</dbReference>
<evidence type="ECO:0000256" key="4">
    <source>
        <dbReference type="SAM" id="Coils"/>
    </source>
</evidence>
<dbReference type="EMBL" id="JH174047">
    <property type="protein sequence ID" value="EHB18105.1"/>
    <property type="molecule type" value="Genomic_DNA"/>
</dbReference>
<evidence type="ECO:0000259" key="5">
    <source>
        <dbReference type="PROSITE" id="PS50119"/>
    </source>
</evidence>
<organism evidence="7 8">
    <name type="scientific">Heterocephalus glaber</name>
    <name type="common">Naked mole rat</name>
    <dbReference type="NCBI Taxonomy" id="10181"/>
    <lineage>
        <taxon>Eukaryota</taxon>
        <taxon>Metazoa</taxon>
        <taxon>Chordata</taxon>
        <taxon>Craniata</taxon>
        <taxon>Vertebrata</taxon>
        <taxon>Euteleostomi</taxon>
        <taxon>Mammalia</taxon>
        <taxon>Eutheria</taxon>
        <taxon>Euarchontoglires</taxon>
        <taxon>Glires</taxon>
        <taxon>Rodentia</taxon>
        <taxon>Hystricomorpha</taxon>
        <taxon>Bathyergidae</taxon>
        <taxon>Heterocephalus</taxon>
    </lineage>
</organism>
<gene>
    <name evidence="7" type="ORF">GW7_06472</name>
</gene>
<keyword evidence="2" id="KW-0862">Zinc</keyword>
<dbReference type="InterPro" id="IPR001870">
    <property type="entry name" value="B30.2/SPRY"/>
</dbReference>
<proteinExistence type="predicted"/>
<evidence type="ECO:0000313" key="7">
    <source>
        <dbReference type="EMBL" id="EHB18105.1"/>
    </source>
</evidence>